<name>A0A4C1Y7F5_EUMVA</name>
<evidence type="ECO:0000313" key="3">
    <source>
        <dbReference type="Proteomes" id="UP000299102"/>
    </source>
</evidence>
<feature type="region of interest" description="Disordered" evidence="1">
    <location>
        <begin position="82"/>
        <end position="115"/>
    </location>
</feature>
<evidence type="ECO:0000313" key="2">
    <source>
        <dbReference type="EMBL" id="GBP70487.1"/>
    </source>
</evidence>
<organism evidence="2 3">
    <name type="scientific">Eumeta variegata</name>
    <name type="common">Bagworm moth</name>
    <name type="synonym">Eumeta japonica</name>
    <dbReference type="NCBI Taxonomy" id="151549"/>
    <lineage>
        <taxon>Eukaryota</taxon>
        <taxon>Metazoa</taxon>
        <taxon>Ecdysozoa</taxon>
        <taxon>Arthropoda</taxon>
        <taxon>Hexapoda</taxon>
        <taxon>Insecta</taxon>
        <taxon>Pterygota</taxon>
        <taxon>Neoptera</taxon>
        <taxon>Endopterygota</taxon>
        <taxon>Lepidoptera</taxon>
        <taxon>Glossata</taxon>
        <taxon>Ditrysia</taxon>
        <taxon>Tineoidea</taxon>
        <taxon>Psychidae</taxon>
        <taxon>Oiketicinae</taxon>
        <taxon>Eumeta</taxon>
    </lineage>
</organism>
<proteinExistence type="predicted"/>
<accession>A0A4C1Y7F5</accession>
<keyword evidence="3" id="KW-1185">Reference proteome</keyword>
<comment type="caution">
    <text evidence="2">The sequence shown here is derived from an EMBL/GenBank/DDBJ whole genome shotgun (WGS) entry which is preliminary data.</text>
</comment>
<evidence type="ECO:0000256" key="1">
    <source>
        <dbReference type="SAM" id="MobiDB-lite"/>
    </source>
</evidence>
<dbReference type="EMBL" id="BGZK01001076">
    <property type="protein sequence ID" value="GBP70487.1"/>
    <property type="molecule type" value="Genomic_DNA"/>
</dbReference>
<protein>
    <submittedName>
        <fullName evidence="2">Uncharacterized protein</fullName>
    </submittedName>
</protein>
<dbReference type="AlphaFoldDB" id="A0A4C1Y7F5"/>
<sequence>MRNYASLTHTHSFTLPNPNVVCSAAGGRCAGAGRGGLALNGRVISLRRHCATIILYDTRSKPLAGASHDRPKALLKLRRDETRRSLKSQGARGHVAEITPLNVTTPAVPRGPSAPLTYYGRASRSDFAN</sequence>
<reference evidence="2 3" key="1">
    <citation type="journal article" date="2019" name="Commun. Biol.">
        <title>The bagworm genome reveals a unique fibroin gene that provides high tensile strength.</title>
        <authorList>
            <person name="Kono N."/>
            <person name="Nakamura H."/>
            <person name="Ohtoshi R."/>
            <person name="Tomita M."/>
            <person name="Numata K."/>
            <person name="Arakawa K."/>
        </authorList>
    </citation>
    <scope>NUCLEOTIDE SEQUENCE [LARGE SCALE GENOMIC DNA]</scope>
</reference>
<gene>
    <name evidence="2" type="ORF">EVAR_56154_1</name>
</gene>
<dbReference type="Proteomes" id="UP000299102">
    <property type="component" value="Unassembled WGS sequence"/>
</dbReference>